<dbReference type="Proteomes" id="UP000623678">
    <property type="component" value="Unassembled WGS sequence"/>
</dbReference>
<protein>
    <submittedName>
        <fullName evidence="1">Acetamidase/formamidase family protein</fullName>
    </submittedName>
</protein>
<reference evidence="1" key="1">
    <citation type="submission" date="2020-08" db="EMBL/GenBank/DDBJ databases">
        <title>Genome public.</title>
        <authorList>
            <person name="Liu C."/>
            <person name="Sun Q."/>
        </authorList>
    </citation>
    <scope>NUCLEOTIDE SEQUENCE</scope>
    <source>
        <strain evidence="1">NSJ-64</strain>
    </source>
</reference>
<proteinExistence type="predicted"/>
<accession>A0A926EKZ5</accession>
<dbReference type="PANTHER" id="PTHR31891">
    <property type="entry name" value="FORMAMIDASE C869.04-RELATED"/>
    <property type="match status" value="1"/>
</dbReference>
<comment type="caution">
    <text evidence="1">The sequence shown here is derived from an EMBL/GenBank/DDBJ whole genome shotgun (WGS) entry which is preliminary data.</text>
</comment>
<dbReference type="Gene3D" id="3.10.28.20">
    <property type="entry name" value="Acetamidase/Formamidase-like domains"/>
    <property type="match status" value="1"/>
</dbReference>
<dbReference type="InterPro" id="IPR004304">
    <property type="entry name" value="FmdA_AmdA"/>
</dbReference>
<gene>
    <name evidence="1" type="ORF">H8705_02860</name>
</gene>
<dbReference type="EMBL" id="JACRTD010000002">
    <property type="protein sequence ID" value="MBC8584516.1"/>
    <property type="molecule type" value="Genomic_DNA"/>
</dbReference>
<evidence type="ECO:0000313" key="2">
    <source>
        <dbReference type="Proteomes" id="UP000623678"/>
    </source>
</evidence>
<dbReference type="SUPFAM" id="SSF141130">
    <property type="entry name" value="Acetamidase/Formamidase-like"/>
    <property type="match status" value="1"/>
</dbReference>
<name>A0A926EKZ5_9FIRM</name>
<evidence type="ECO:0000313" key="1">
    <source>
        <dbReference type="EMBL" id="MBC8584516.1"/>
    </source>
</evidence>
<keyword evidence="2" id="KW-1185">Reference proteome</keyword>
<sequence>MREIKLTDDQYSYVFTPYIEPVATVQPGETVALYTMDAFSNKIVSNKQRAGEVFKTLKGDNPQTGPIKIEGAEPGDMLKVEIIDIEATRDFAASCFNPNFGGLVSTRTTRMLHEPLPDPCYIYKRDENGNYTYNSRLSFKWEPFLGTIATSHAVEVIKTISPFENGGNMDVPDVKPGNIVYLPVSVPGAYFFTGDVHAKQGEGEVCGVAMEITAKVTLKFDLIKHHKILWPRIESPTELMCVGSAKPMEDAARIAYCELLGWLVELGWDKWEAYQAITQAGKLYVGNMVDTVYSLVAKIDKEIAYRK</sequence>
<dbReference type="Pfam" id="PF03069">
    <property type="entry name" value="FmdA_AmdA"/>
    <property type="match status" value="2"/>
</dbReference>
<dbReference type="AlphaFoldDB" id="A0A926EKZ5"/>
<dbReference type="GO" id="GO:0016811">
    <property type="term" value="F:hydrolase activity, acting on carbon-nitrogen (but not peptide) bonds, in linear amides"/>
    <property type="evidence" value="ECO:0007669"/>
    <property type="project" value="InterPro"/>
</dbReference>
<organism evidence="1 2">
    <name type="scientific">Youxingia wuxianensis</name>
    <dbReference type="NCBI Taxonomy" id="2763678"/>
    <lineage>
        <taxon>Bacteria</taxon>
        <taxon>Bacillati</taxon>
        <taxon>Bacillota</taxon>
        <taxon>Clostridia</taxon>
        <taxon>Eubacteriales</taxon>
        <taxon>Oscillospiraceae</taxon>
        <taxon>Youxingia</taxon>
    </lineage>
</organism>
<dbReference type="PANTHER" id="PTHR31891:SF1">
    <property type="entry name" value="FORMAMIDASE C869.04-RELATED"/>
    <property type="match status" value="1"/>
</dbReference>
<dbReference type="RefSeq" id="WP_262394348.1">
    <property type="nucleotide sequence ID" value="NZ_JACRTD010000002.1"/>
</dbReference>
<dbReference type="Gene3D" id="2.60.120.580">
    <property type="entry name" value="Acetamidase/Formamidase-like domains"/>
    <property type="match status" value="1"/>
</dbReference>